<dbReference type="InterPro" id="IPR033389">
    <property type="entry name" value="AUX/IAA_dom"/>
</dbReference>
<keyword evidence="1" id="KW-0805">Transcription regulation</keyword>
<evidence type="ECO:0000313" key="3">
    <source>
        <dbReference type="EnsemblPlants" id="AET4Gv20447200.35"/>
    </source>
</evidence>
<keyword evidence="1" id="KW-0678">Repressor</keyword>
<dbReference type="Gene3D" id="3.10.20.90">
    <property type="entry name" value="Phosphatidylinositol 3-kinase Catalytic Subunit, Chain A, domain 1"/>
    <property type="match status" value="1"/>
</dbReference>
<dbReference type="EnsemblPlants" id="AET4Gv20447200.35">
    <property type="protein sequence ID" value="AET4Gv20447200.35"/>
    <property type="gene ID" value="AET4Gv20447200"/>
</dbReference>
<organism evidence="3 4">
    <name type="scientific">Aegilops tauschii subsp. strangulata</name>
    <name type="common">Goatgrass</name>
    <dbReference type="NCBI Taxonomy" id="200361"/>
    <lineage>
        <taxon>Eukaryota</taxon>
        <taxon>Viridiplantae</taxon>
        <taxon>Streptophyta</taxon>
        <taxon>Embryophyta</taxon>
        <taxon>Tracheophyta</taxon>
        <taxon>Spermatophyta</taxon>
        <taxon>Magnoliopsida</taxon>
        <taxon>Liliopsida</taxon>
        <taxon>Poales</taxon>
        <taxon>Poaceae</taxon>
        <taxon>BOP clade</taxon>
        <taxon>Pooideae</taxon>
        <taxon>Triticodae</taxon>
        <taxon>Triticeae</taxon>
        <taxon>Triticinae</taxon>
        <taxon>Aegilops</taxon>
    </lineage>
</organism>
<keyword evidence="4" id="KW-1185">Reference proteome</keyword>
<evidence type="ECO:0000313" key="4">
    <source>
        <dbReference type="Proteomes" id="UP000015105"/>
    </source>
</evidence>
<feature type="domain" description="AUX/IAA" evidence="2">
    <location>
        <begin position="8"/>
        <end position="40"/>
    </location>
</feature>
<comment type="subunit">
    <text evidence="1">Homodimers and heterodimers.</text>
</comment>
<dbReference type="Proteomes" id="UP000015105">
    <property type="component" value="Chromosome 4D"/>
</dbReference>
<dbReference type="Gramene" id="AET4Gv20447200.35">
    <property type="protein sequence ID" value="AET4Gv20447200.35"/>
    <property type="gene ID" value="AET4Gv20447200"/>
</dbReference>
<dbReference type="Pfam" id="PF02309">
    <property type="entry name" value="AUX_IAA"/>
    <property type="match status" value="1"/>
</dbReference>
<dbReference type="AlphaFoldDB" id="A0A453I4Z1"/>
<keyword evidence="1" id="KW-0539">Nucleus</keyword>
<evidence type="ECO:0000256" key="1">
    <source>
        <dbReference type="RuleBase" id="RU004549"/>
    </source>
</evidence>
<reference evidence="4" key="1">
    <citation type="journal article" date="2014" name="Science">
        <title>Ancient hybridizations among the ancestral genomes of bread wheat.</title>
        <authorList>
            <consortium name="International Wheat Genome Sequencing Consortium,"/>
            <person name="Marcussen T."/>
            <person name="Sandve S.R."/>
            <person name="Heier L."/>
            <person name="Spannagl M."/>
            <person name="Pfeifer M."/>
            <person name="Jakobsen K.S."/>
            <person name="Wulff B.B."/>
            <person name="Steuernagel B."/>
            <person name="Mayer K.F."/>
            <person name="Olsen O.A."/>
        </authorList>
    </citation>
    <scope>NUCLEOTIDE SEQUENCE [LARGE SCALE GENOMIC DNA]</scope>
    <source>
        <strain evidence="4">cv. AL8/78</strain>
    </source>
</reference>
<protein>
    <recommendedName>
        <fullName evidence="1">Auxin-responsive protein</fullName>
    </recommendedName>
</protein>
<keyword evidence="1" id="KW-0804">Transcription</keyword>
<keyword evidence="1" id="KW-0927">Auxin signaling pathway</keyword>
<reference evidence="3" key="5">
    <citation type="journal article" date="2021" name="G3 (Bethesda)">
        <title>Aegilops tauschii genome assembly Aet v5.0 features greater sequence contiguity and improved annotation.</title>
        <authorList>
            <person name="Wang L."/>
            <person name="Zhu T."/>
            <person name="Rodriguez J.C."/>
            <person name="Deal K.R."/>
            <person name="Dubcovsky J."/>
            <person name="McGuire P.E."/>
            <person name="Lux T."/>
            <person name="Spannagl M."/>
            <person name="Mayer K.F.X."/>
            <person name="Baldrich P."/>
            <person name="Meyers B.C."/>
            <person name="Huo N."/>
            <person name="Gu Y.Q."/>
            <person name="Zhou H."/>
            <person name="Devos K.M."/>
            <person name="Bennetzen J.L."/>
            <person name="Unver T."/>
            <person name="Budak H."/>
            <person name="Gulick P.J."/>
            <person name="Galiba G."/>
            <person name="Kalapos B."/>
            <person name="Nelson D.R."/>
            <person name="Li P."/>
            <person name="You F.M."/>
            <person name="Luo M.C."/>
            <person name="Dvorak J."/>
        </authorList>
    </citation>
    <scope>NUCLEOTIDE SEQUENCE [LARGE SCALE GENOMIC DNA]</scope>
    <source>
        <strain evidence="3">cv. AL8/78</strain>
    </source>
</reference>
<dbReference type="GO" id="GO:0009734">
    <property type="term" value="P:auxin-activated signaling pathway"/>
    <property type="evidence" value="ECO:0007669"/>
    <property type="project" value="UniProtKB-UniRule"/>
</dbReference>
<reference evidence="3" key="3">
    <citation type="journal article" date="2017" name="Nature">
        <title>Genome sequence of the progenitor of the wheat D genome Aegilops tauschii.</title>
        <authorList>
            <person name="Luo M.C."/>
            <person name="Gu Y.Q."/>
            <person name="Puiu D."/>
            <person name="Wang H."/>
            <person name="Twardziok S.O."/>
            <person name="Deal K.R."/>
            <person name="Huo N."/>
            <person name="Zhu T."/>
            <person name="Wang L."/>
            <person name="Wang Y."/>
            <person name="McGuire P.E."/>
            <person name="Liu S."/>
            <person name="Long H."/>
            <person name="Ramasamy R.K."/>
            <person name="Rodriguez J.C."/>
            <person name="Van S.L."/>
            <person name="Yuan L."/>
            <person name="Wang Z."/>
            <person name="Xia Z."/>
            <person name="Xiao L."/>
            <person name="Anderson O.D."/>
            <person name="Ouyang S."/>
            <person name="Liang Y."/>
            <person name="Zimin A.V."/>
            <person name="Pertea G."/>
            <person name="Qi P."/>
            <person name="Bennetzen J.L."/>
            <person name="Dai X."/>
            <person name="Dawson M.W."/>
            <person name="Muller H.G."/>
            <person name="Kugler K."/>
            <person name="Rivarola-Duarte L."/>
            <person name="Spannagl M."/>
            <person name="Mayer K.F.X."/>
            <person name="Lu F.H."/>
            <person name="Bevan M.W."/>
            <person name="Leroy P."/>
            <person name="Li P."/>
            <person name="You F.M."/>
            <person name="Sun Q."/>
            <person name="Liu Z."/>
            <person name="Lyons E."/>
            <person name="Wicker T."/>
            <person name="Salzberg S.L."/>
            <person name="Devos K.M."/>
            <person name="Dvorak J."/>
        </authorList>
    </citation>
    <scope>NUCLEOTIDE SEQUENCE [LARGE SCALE GENOMIC DNA]</scope>
    <source>
        <strain evidence="3">cv. AL8/78</strain>
    </source>
</reference>
<accession>A0A453I4Z1</accession>
<evidence type="ECO:0000259" key="2">
    <source>
        <dbReference type="Pfam" id="PF02309"/>
    </source>
</evidence>
<comment type="subcellular location">
    <subcellularLocation>
        <location evidence="1">Nucleus</location>
    </subcellularLocation>
</comment>
<name>A0A453I4Z1_AEGTS</name>
<reference evidence="4" key="2">
    <citation type="journal article" date="2017" name="Nat. Plants">
        <title>The Aegilops tauschii genome reveals multiple impacts of transposons.</title>
        <authorList>
            <person name="Zhao G."/>
            <person name="Zou C."/>
            <person name="Li K."/>
            <person name="Wang K."/>
            <person name="Li T."/>
            <person name="Gao L."/>
            <person name="Zhang X."/>
            <person name="Wang H."/>
            <person name="Yang Z."/>
            <person name="Liu X."/>
            <person name="Jiang W."/>
            <person name="Mao L."/>
            <person name="Kong X."/>
            <person name="Jiao Y."/>
            <person name="Jia J."/>
        </authorList>
    </citation>
    <scope>NUCLEOTIDE SEQUENCE [LARGE SCALE GENOMIC DNA]</scope>
    <source>
        <strain evidence="4">cv. AL8/78</strain>
    </source>
</reference>
<reference evidence="3" key="4">
    <citation type="submission" date="2019-03" db="UniProtKB">
        <authorList>
            <consortium name="EnsemblPlants"/>
        </authorList>
    </citation>
    <scope>IDENTIFICATION</scope>
</reference>
<dbReference type="GO" id="GO:0005634">
    <property type="term" value="C:nucleus"/>
    <property type="evidence" value="ECO:0007669"/>
    <property type="project" value="UniProtKB-SubCell"/>
</dbReference>
<sequence>MGEDAAQGSPWYVQMSKDGSPYLRKVDLKMYSSHDSLQLLVFDPMNVVIIYGCSLDA</sequence>
<comment type="function">
    <text evidence="1">Aux/IAA proteins are short-lived transcriptional factors that function as repressors of early auxin response genes at low auxin concentrations.</text>
</comment>
<proteinExistence type="inferred from homology"/>
<comment type="similarity">
    <text evidence="1">Belongs to the Aux/IAA family.</text>
</comment>